<keyword evidence="3" id="KW-0808">Transferase</keyword>
<dbReference type="PROSITE" id="PS50011">
    <property type="entry name" value="PROTEIN_KINASE_DOM"/>
    <property type="match status" value="1"/>
</dbReference>
<feature type="region of interest" description="Disordered" evidence="10">
    <location>
        <begin position="150"/>
        <end position="211"/>
    </location>
</feature>
<dbReference type="PROSITE" id="PS00107">
    <property type="entry name" value="PROTEIN_KINASE_ATP"/>
    <property type="match status" value="1"/>
</dbReference>
<dbReference type="PROSITE" id="PS00108">
    <property type="entry name" value="PROTEIN_KINASE_ST"/>
    <property type="match status" value="1"/>
</dbReference>
<keyword evidence="6 9" id="KW-0067">ATP-binding</keyword>
<feature type="binding site" evidence="9">
    <location>
        <position position="256"/>
    </location>
    <ligand>
        <name>ATP</name>
        <dbReference type="ChEBI" id="CHEBI:30616"/>
    </ligand>
</feature>
<dbReference type="GO" id="GO:0005634">
    <property type="term" value="C:nucleus"/>
    <property type="evidence" value="ECO:0007669"/>
    <property type="project" value="TreeGrafter"/>
</dbReference>
<evidence type="ECO:0000259" key="11">
    <source>
        <dbReference type="PROSITE" id="PS50011"/>
    </source>
</evidence>
<gene>
    <name evidence="12" type="ORF">PENTCL1PPCAC_9213</name>
</gene>
<evidence type="ECO:0000256" key="5">
    <source>
        <dbReference type="ARBA" id="ARBA00022777"/>
    </source>
</evidence>
<dbReference type="GO" id="GO:0004674">
    <property type="term" value="F:protein serine/threonine kinase activity"/>
    <property type="evidence" value="ECO:0007669"/>
    <property type="project" value="UniProtKB-KW"/>
</dbReference>
<evidence type="ECO:0000313" key="13">
    <source>
        <dbReference type="Proteomes" id="UP001432027"/>
    </source>
</evidence>
<dbReference type="AlphaFoldDB" id="A0AAV5SYH7"/>
<dbReference type="SMART" id="SM00220">
    <property type="entry name" value="S_TKc"/>
    <property type="match status" value="1"/>
</dbReference>
<comment type="caution">
    <text evidence="12">The sequence shown here is derived from an EMBL/GenBank/DDBJ whole genome shotgun (WGS) entry which is preliminary data.</text>
</comment>
<dbReference type="FunFam" id="3.30.200.20:FF:000770">
    <property type="entry name" value="SRSF protein kinase 2"/>
    <property type="match status" value="1"/>
</dbReference>
<feature type="domain" description="Protein kinase" evidence="11">
    <location>
        <begin position="227"/>
        <end position="545"/>
    </location>
</feature>
<proteinExistence type="predicted"/>
<evidence type="ECO:0000313" key="12">
    <source>
        <dbReference type="EMBL" id="GMS87038.1"/>
    </source>
</evidence>
<evidence type="ECO:0000256" key="3">
    <source>
        <dbReference type="ARBA" id="ARBA00022679"/>
    </source>
</evidence>
<dbReference type="EMBL" id="BTSX01000002">
    <property type="protein sequence ID" value="GMS87038.1"/>
    <property type="molecule type" value="Genomic_DNA"/>
</dbReference>
<protein>
    <recommendedName>
        <fullName evidence="1">non-specific serine/threonine protein kinase</fullName>
        <ecNumber evidence="1">2.7.11.1</ecNumber>
    </recommendedName>
</protein>
<accession>A0AAV5SYH7</accession>
<dbReference type="SUPFAM" id="SSF56112">
    <property type="entry name" value="Protein kinase-like (PK-like)"/>
    <property type="match status" value="1"/>
</dbReference>
<feature type="compositionally biased region" description="Acidic residues" evidence="10">
    <location>
        <begin position="556"/>
        <end position="571"/>
    </location>
</feature>
<sequence length="580" mass="65784">ETDTVEVGKTRKSARLSANHAKFIENMEDSDMRPSVKKSKTMNDSHVIPDFMFQRPIIRTTQCLFCETYPASTCGYAQHLQRRHKTTLKASGIFLLCSCGFEVRSSKYNPKHSKICNGHQFTVKCLDETTKVDVAKATVVVTKAAKLAVRQRPPRRATQSTRQILEEVNADEDEEEEEEENEEEMEDEVENVEEDESNGDDEVEPKRDYKKGGYHPVRIGDVFDGKYRVTDKLGWGFSSTVWLCKEVREKRSVALKILKSDEINTETAVDEIEMLKFIRKRDSSDPHRNRLVKLLDSFSVSGVNGTHACMAFEPLDMNLLQLIQQFNGLDIESVKRVIRQVLEGLDYLHTKCKIIHTDIKPENILVTVVGDNITQAKIADLGNACWTHQHFSDEIQTKEYKAPEVLIGVDYGTSVDIWSIACVTYEMITESYLFAPKEGEEGRVGRLWSRGPNYTCEADHVALITKAVGLIPSGVYKSGTHWNNFFNENGELLHVGKSTFSLAEQRRKFGKKRFIAQIMDFLDAALVLDPRSRATAAQCLQFEMFRQQQQPAAAAVEEEESGQEEMMDEEDQRPGPSGTN</sequence>
<dbReference type="Proteomes" id="UP001432027">
    <property type="component" value="Unassembled WGS sequence"/>
</dbReference>
<evidence type="ECO:0000256" key="9">
    <source>
        <dbReference type="PROSITE-ProRule" id="PRU10141"/>
    </source>
</evidence>
<evidence type="ECO:0000256" key="4">
    <source>
        <dbReference type="ARBA" id="ARBA00022741"/>
    </source>
</evidence>
<evidence type="ECO:0000256" key="10">
    <source>
        <dbReference type="SAM" id="MobiDB-lite"/>
    </source>
</evidence>
<keyword evidence="4 9" id="KW-0547">Nucleotide-binding</keyword>
<evidence type="ECO:0000256" key="6">
    <source>
        <dbReference type="ARBA" id="ARBA00022840"/>
    </source>
</evidence>
<evidence type="ECO:0000256" key="1">
    <source>
        <dbReference type="ARBA" id="ARBA00012513"/>
    </source>
</evidence>
<name>A0AAV5SYH7_9BILA</name>
<comment type="catalytic activity">
    <reaction evidence="8">
        <text>L-seryl-[protein] + ATP = O-phospho-L-seryl-[protein] + ADP + H(+)</text>
        <dbReference type="Rhea" id="RHEA:17989"/>
        <dbReference type="Rhea" id="RHEA-COMP:9863"/>
        <dbReference type="Rhea" id="RHEA-COMP:11604"/>
        <dbReference type="ChEBI" id="CHEBI:15378"/>
        <dbReference type="ChEBI" id="CHEBI:29999"/>
        <dbReference type="ChEBI" id="CHEBI:30616"/>
        <dbReference type="ChEBI" id="CHEBI:83421"/>
        <dbReference type="ChEBI" id="CHEBI:456216"/>
        <dbReference type="EC" id="2.7.11.1"/>
    </reaction>
</comment>
<dbReference type="GO" id="GO:0000245">
    <property type="term" value="P:spliceosomal complex assembly"/>
    <property type="evidence" value="ECO:0007669"/>
    <property type="project" value="TreeGrafter"/>
</dbReference>
<dbReference type="Pfam" id="PF00069">
    <property type="entry name" value="Pkinase"/>
    <property type="match status" value="1"/>
</dbReference>
<dbReference type="Gene3D" id="1.10.510.10">
    <property type="entry name" value="Transferase(Phosphotransferase) domain 1"/>
    <property type="match status" value="1"/>
</dbReference>
<dbReference type="InterPro" id="IPR000719">
    <property type="entry name" value="Prot_kinase_dom"/>
</dbReference>
<evidence type="ECO:0000256" key="8">
    <source>
        <dbReference type="ARBA" id="ARBA00048679"/>
    </source>
</evidence>
<dbReference type="PANTHER" id="PTHR47634:SF9">
    <property type="entry name" value="PROTEIN KINASE DOMAIN-CONTAINING PROTEIN-RELATED"/>
    <property type="match status" value="1"/>
</dbReference>
<feature type="compositionally biased region" description="Acidic residues" evidence="10">
    <location>
        <begin position="168"/>
        <end position="203"/>
    </location>
</feature>
<dbReference type="GO" id="GO:0005524">
    <property type="term" value="F:ATP binding"/>
    <property type="evidence" value="ECO:0007669"/>
    <property type="project" value="UniProtKB-UniRule"/>
</dbReference>
<dbReference type="GO" id="GO:0005737">
    <property type="term" value="C:cytoplasm"/>
    <property type="evidence" value="ECO:0007669"/>
    <property type="project" value="TreeGrafter"/>
</dbReference>
<dbReference type="GO" id="GO:0050684">
    <property type="term" value="P:regulation of mRNA processing"/>
    <property type="evidence" value="ECO:0007669"/>
    <property type="project" value="TreeGrafter"/>
</dbReference>
<dbReference type="Gene3D" id="3.30.200.20">
    <property type="entry name" value="Phosphorylase Kinase, domain 1"/>
    <property type="match status" value="1"/>
</dbReference>
<dbReference type="PANTHER" id="PTHR47634">
    <property type="entry name" value="PROTEIN KINASE DOMAIN-CONTAINING PROTEIN-RELATED"/>
    <property type="match status" value="1"/>
</dbReference>
<keyword evidence="2" id="KW-0723">Serine/threonine-protein kinase</keyword>
<organism evidence="12 13">
    <name type="scientific">Pristionchus entomophagus</name>
    <dbReference type="NCBI Taxonomy" id="358040"/>
    <lineage>
        <taxon>Eukaryota</taxon>
        <taxon>Metazoa</taxon>
        <taxon>Ecdysozoa</taxon>
        <taxon>Nematoda</taxon>
        <taxon>Chromadorea</taxon>
        <taxon>Rhabditida</taxon>
        <taxon>Rhabditina</taxon>
        <taxon>Diplogasteromorpha</taxon>
        <taxon>Diplogasteroidea</taxon>
        <taxon>Neodiplogasteridae</taxon>
        <taxon>Pristionchus</taxon>
    </lineage>
</organism>
<keyword evidence="13" id="KW-1185">Reference proteome</keyword>
<evidence type="ECO:0000256" key="2">
    <source>
        <dbReference type="ARBA" id="ARBA00022527"/>
    </source>
</evidence>
<evidence type="ECO:0000256" key="7">
    <source>
        <dbReference type="ARBA" id="ARBA00047899"/>
    </source>
</evidence>
<feature type="region of interest" description="Disordered" evidence="10">
    <location>
        <begin position="550"/>
        <end position="580"/>
    </location>
</feature>
<dbReference type="EC" id="2.7.11.1" evidence="1"/>
<reference evidence="12" key="1">
    <citation type="submission" date="2023-10" db="EMBL/GenBank/DDBJ databases">
        <title>Genome assembly of Pristionchus species.</title>
        <authorList>
            <person name="Yoshida K."/>
            <person name="Sommer R.J."/>
        </authorList>
    </citation>
    <scope>NUCLEOTIDE SEQUENCE</scope>
    <source>
        <strain evidence="12">RS0144</strain>
    </source>
</reference>
<feature type="non-terminal residue" evidence="12">
    <location>
        <position position="1"/>
    </location>
</feature>
<dbReference type="InterPro" id="IPR051334">
    <property type="entry name" value="SRPK"/>
</dbReference>
<dbReference type="InterPro" id="IPR008271">
    <property type="entry name" value="Ser/Thr_kinase_AS"/>
</dbReference>
<dbReference type="InterPro" id="IPR011009">
    <property type="entry name" value="Kinase-like_dom_sf"/>
</dbReference>
<keyword evidence="5" id="KW-0418">Kinase</keyword>
<comment type="catalytic activity">
    <reaction evidence="7">
        <text>L-threonyl-[protein] + ATP = O-phospho-L-threonyl-[protein] + ADP + H(+)</text>
        <dbReference type="Rhea" id="RHEA:46608"/>
        <dbReference type="Rhea" id="RHEA-COMP:11060"/>
        <dbReference type="Rhea" id="RHEA-COMP:11605"/>
        <dbReference type="ChEBI" id="CHEBI:15378"/>
        <dbReference type="ChEBI" id="CHEBI:30013"/>
        <dbReference type="ChEBI" id="CHEBI:30616"/>
        <dbReference type="ChEBI" id="CHEBI:61977"/>
        <dbReference type="ChEBI" id="CHEBI:456216"/>
        <dbReference type="EC" id="2.7.11.1"/>
    </reaction>
</comment>
<dbReference type="InterPro" id="IPR017441">
    <property type="entry name" value="Protein_kinase_ATP_BS"/>
</dbReference>